<feature type="compositionally biased region" description="Basic and acidic residues" evidence="1">
    <location>
        <begin position="75"/>
        <end position="93"/>
    </location>
</feature>
<dbReference type="InterPro" id="IPR002181">
    <property type="entry name" value="Fibrinogen_a/b/g_C_dom"/>
</dbReference>
<keyword evidence="2" id="KW-0732">Signal</keyword>
<evidence type="ECO:0000259" key="3">
    <source>
        <dbReference type="PROSITE" id="PS51406"/>
    </source>
</evidence>
<evidence type="ECO:0000256" key="1">
    <source>
        <dbReference type="SAM" id="MobiDB-lite"/>
    </source>
</evidence>
<name>A0AAD1WWQ4_PELCU</name>
<organism evidence="4 5">
    <name type="scientific">Pelobates cultripes</name>
    <name type="common">Western spadefoot toad</name>
    <dbReference type="NCBI Taxonomy" id="61616"/>
    <lineage>
        <taxon>Eukaryota</taxon>
        <taxon>Metazoa</taxon>
        <taxon>Chordata</taxon>
        <taxon>Craniata</taxon>
        <taxon>Vertebrata</taxon>
        <taxon>Euteleostomi</taxon>
        <taxon>Amphibia</taxon>
        <taxon>Batrachia</taxon>
        <taxon>Anura</taxon>
        <taxon>Pelobatoidea</taxon>
        <taxon>Pelobatidae</taxon>
        <taxon>Pelobates</taxon>
    </lineage>
</organism>
<feature type="chain" id="PRO_5042297360" description="Fibrinogen C-terminal domain-containing protein" evidence="2">
    <location>
        <begin position="19"/>
        <end position="150"/>
    </location>
</feature>
<evidence type="ECO:0000256" key="2">
    <source>
        <dbReference type="SAM" id="SignalP"/>
    </source>
</evidence>
<dbReference type="Pfam" id="PF01391">
    <property type="entry name" value="Collagen"/>
    <property type="match status" value="1"/>
</dbReference>
<dbReference type="Pfam" id="PF00147">
    <property type="entry name" value="Fibrinogen_C"/>
    <property type="match status" value="1"/>
</dbReference>
<keyword evidence="5" id="KW-1185">Reference proteome</keyword>
<sequence length="150" mass="15843">MWSSTLIVFFLSIRLINTENSCPEVKVVGLGDSDKLTILRGCPGIPGSPGPKGDTGPSGDKGQIGAAGKSGPQGEKGHHGEKGNQGEKGEKGEFGPGPDSLYAARNCKELLDQGIVLSDWYTIYPDGKTPLKVLCDMHTDEGGWIVSYPQ</sequence>
<gene>
    <name evidence="4" type="ORF">PECUL_23A037845</name>
</gene>
<evidence type="ECO:0000313" key="4">
    <source>
        <dbReference type="EMBL" id="CAH2329779.1"/>
    </source>
</evidence>
<dbReference type="AlphaFoldDB" id="A0AAD1WWQ4"/>
<dbReference type="NCBIfam" id="NF040941">
    <property type="entry name" value="GGGWT_bact"/>
    <property type="match status" value="1"/>
</dbReference>
<dbReference type="EMBL" id="CAKOES020000046">
    <property type="protein sequence ID" value="CAH2329779.1"/>
    <property type="molecule type" value="Genomic_DNA"/>
</dbReference>
<feature type="signal peptide" evidence="2">
    <location>
        <begin position="1"/>
        <end position="18"/>
    </location>
</feature>
<feature type="domain" description="Fibrinogen C-terminal" evidence="3">
    <location>
        <begin position="98"/>
        <end position="150"/>
    </location>
</feature>
<accession>A0AAD1WWQ4</accession>
<comment type="caution">
    <text evidence="4">The sequence shown here is derived from an EMBL/GenBank/DDBJ whole genome shotgun (WGS) entry which is preliminary data.</text>
</comment>
<reference evidence="4" key="1">
    <citation type="submission" date="2022-03" db="EMBL/GenBank/DDBJ databases">
        <authorList>
            <person name="Alioto T."/>
            <person name="Alioto T."/>
            <person name="Gomez Garrido J."/>
        </authorList>
    </citation>
    <scope>NUCLEOTIDE SEQUENCE</scope>
</reference>
<dbReference type="Proteomes" id="UP001295444">
    <property type="component" value="Unassembled WGS sequence"/>
</dbReference>
<feature type="region of interest" description="Disordered" evidence="1">
    <location>
        <begin position="41"/>
        <end position="100"/>
    </location>
</feature>
<dbReference type="InterPro" id="IPR014716">
    <property type="entry name" value="Fibrinogen_a/b/g_C_1"/>
</dbReference>
<evidence type="ECO:0000313" key="5">
    <source>
        <dbReference type="Proteomes" id="UP001295444"/>
    </source>
</evidence>
<dbReference type="SUPFAM" id="SSF56496">
    <property type="entry name" value="Fibrinogen C-terminal domain-like"/>
    <property type="match status" value="1"/>
</dbReference>
<dbReference type="InterPro" id="IPR008160">
    <property type="entry name" value="Collagen"/>
</dbReference>
<dbReference type="PROSITE" id="PS51406">
    <property type="entry name" value="FIBRINOGEN_C_2"/>
    <property type="match status" value="1"/>
</dbReference>
<protein>
    <recommendedName>
        <fullName evidence="3">Fibrinogen C-terminal domain-containing protein</fullName>
    </recommendedName>
</protein>
<dbReference type="InterPro" id="IPR036056">
    <property type="entry name" value="Fibrinogen-like_C"/>
</dbReference>
<dbReference type="Gene3D" id="3.90.215.10">
    <property type="entry name" value="Gamma Fibrinogen, chain A, domain 1"/>
    <property type="match status" value="1"/>
</dbReference>
<proteinExistence type="predicted"/>